<accession>A0A9N9NKN2</accession>
<gene>
    <name evidence="2" type="ORF">RFULGI_LOCUS13293</name>
</gene>
<sequence>MCHSSSSQQASPQYETEPEAEPLQDDSFSSQRQIELSQENADKLF</sequence>
<evidence type="ECO:0000256" key="1">
    <source>
        <dbReference type="SAM" id="MobiDB-lite"/>
    </source>
</evidence>
<reference evidence="2" key="1">
    <citation type="submission" date="2021-06" db="EMBL/GenBank/DDBJ databases">
        <authorList>
            <person name="Kallberg Y."/>
            <person name="Tangrot J."/>
            <person name="Rosling A."/>
        </authorList>
    </citation>
    <scope>NUCLEOTIDE SEQUENCE</scope>
    <source>
        <strain evidence="2">IN212</strain>
    </source>
</reference>
<protein>
    <submittedName>
        <fullName evidence="2">2506_t:CDS:1</fullName>
    </submittedName>
</protein>
<feature type="compositionally biased region" description="Polar residues" evidence="1">
    <location>
        <begin position="1"/>
        <end position="14"/>
    </location>
</feature>
<dbReference type="AlphaFoldDB" id="A0A9N9NKN2"/>
<dbReference type="Proteomes" id="UP000789396">
    <property type="component" value="Unassembled WGS sequence"/>
</dbReference>
<dbReference type="EMBL" id="CAJVPZ010034483">
    <property type="protein sequence ID" value="CAG8746834.1"/>
    <property type="molecule type" value="Genomic_DNA"/>
</dbReference>
<evidence type="ECO:0000313" key="2">
    <source>
        <dbReference type="EMBL" id="CAG8746834.1"/>
    </source>
</evidence>
<name>A0A9N9NKN2_9GLOM</name>
<feature type="non-terminal residue" evidence="2">
    <location>
        <position position="45"/>
    </location>
</feature>
<organism evidence="2 3">
    <name type="scientific">Racocetra fulgida</name>
    <dbReference type="NCBI Taxonomy" id="60492"/>
    <lineage>
        <taxon>Eukaryota</taxon>
        <taxon>Fungi</taxon>
        <taxon>Fungi incertae sedis</taxon>
        <taxon>Mucoromycota</taxon>
        <taxon>Glomeromycotina</taxon>
        <taxon>Glomeromycetes</taxon>
        <taxon>Diversisporales</taxon>
        <taxon>Gigasporaceae</taxon>
        <taxon>Racocetra</taxon>
    </lineage>
</organism>
<keyword evidence="3" id="KW-1185">Reference proteome</keyword>
<comment type="caution">
    <text evidence="2">The sequence shown here is derived from an EMBL/GenBank/DDBJ whole genome shotgun (WGS) entry which is preliminary data.</text>
</comment>
<proteinExistence type="predicted"/>
<feature type="region of interest" description="Disordered" evidence="1">
    <location>
        <begin position="1"/>
        <end position="45"/>
    </location>
</feature>
<feature type="compositionally biased region" description="Polar residues" evidence="1">
    <location>
        <begin position="26"/>
        <end position="39"/>
    </location>
</feature>
<evidence type="ECO:0000313" key="3">
    <source>
        <dbReference type="Proteomes" id="UP000789396"/>
    </source>
</evidence>